<name>A0A809XYX0_9BRAD</name>
<reference evidence="2" key="1">
    <citation type="submission" date="2020-05" db="EMBL/GenBank/DDBJ databases">
        <title>Complete genome sequence of Bradyrhizobium diazoefficiens XF2 isolated from soybean nodule.</title>
        <authorList>
            <person name="Noda R."/>
            <person name="Kakizaki K."/>
            <person name="Minamisawa K."/>
        </authorList>
    </citation>
    <scope>NUCLEOTIDE SEQUENCE</scope>
    <source>
        <strain evidence="2">XF2</strain>
    </source>
</reference>
<organism evidence="2">
    <name type="scientific">Bradyrhizobium diazoefficiens</name>
    <dbReference type="NCBI Taxonomy" id="1355477"/>
    <lineage>
        <taxon>Bacteria</taxon>
        <taxon>Pseudomonadati</taxon>
        <taxon>Pseudomonadota</taxon>
        <taxon>Alphaproteobacteria</taxon>
        <taxon>Hyphomicrobiales</taxon>
        <taxon>Nitrobacteraceae</taxon>
        <taxon>Bradyrhizobium</taxon>
    </lineage>
</organism>
<evidence type="ECO:0000256" key="1">
    <source>
        <dbReference type="SAM" id="MobiDB-lite"/>
    </source>
</evidence>
<evidence type="ECO:0000313" key="2">
    <source>
        <dbReference type="EMBL" id="BCE32684.1"/>
    </source>
</evidence>
<accession>A0A809XYX0</accession>
<feature type="region of interest" description="Disordered" evidence="1">
    <location>
        <begin position="1"/>
        <end position="30"/>
    </location>
</feature>
<dbReference type="EMBL" id="AP023092">
    <property type="protein sequence ID" value="BCE32684.1"/>
    <property type="molecule type" value="Genomic_DNA"/>
</dbReference>
<gene>
    <name evidence="2" type="ORF">XF2B_64530</name>
</gene>
<sequence length="73" mass="7961">MMRAAAGLDGDEDRRKPLEIADHLGSPKLPTDNYRLVLVNAVKLEDRLGSIHTDTNGKIHQTFLSSSYDAGAP</sequence>
<feature type="compositionally biased region" description="Basic and acidic residues" evidence="1">
    <location>
        <begin position="12"/>
        <end position="22"/>
    </location>
</feature>
<dbReference type="AlphaFoldDB" id="A0A809XYX0"/>
<proteinExistence type="predicted"/>
<protein>
    <submittedName>
        <fullName evidence="2">Uncharacterized protein</fullName>
    </submittedName>
</protein>